<dbReference type="AlphaFoldDB" id="A0A1I3FKR1"/>
<dbReference type="InterPro" id="IPR013783">
    <property type="entry name" value="Ig-like_fold"/>
</dbReference>
<keyword evidence="2" id="KW-1185">Reference proteome</keyword>
<reference evidence="1 2" key="1">
    <citation type="submission" date="2016-10" db="EMBL/GenBank/DDBJ databases">
        <authorList>
            <person name="de Groot N.N."/>
        </authorList>
    </citation>
    <scope>NUCLEOTIDE SEQUENCE [LARGE SCALE GENOMIC DNA]</scope>
    <source>
        <strain evidence="1 2">CGMCC 1.11156</strain>
    </source>
</reference>
<evidence type="ECO:0000313" key="2">
    <source>
        <dbReference type="Proteomes" id="UP000198649"/>
    </source>
</evidence>
<accession>A0A1I3FKR1</accession>
<proteinExistence type="predicted"/>
<dbReference type="EMBL" id="FOQG01000005">
    <property type="protein sequence ID" value="SFI11756.1"/>
    <property type="molecule type" value="Genomic_DNA"/>
</dbReference>
<gene>
    <name evidence="1" type="ORF">SAMN05216561_10528</name>
</gene>
<dbReference type="Gene3D" id="2.60.40.10">
    <property type="entry name" value="Immunoglobulins"/>
    <property type="match status" value="1"/>
</dbReference>
<dbReference type="GO" id="GO:0005975">
    <property type="term" value="P:carbohydrate metabolic process"/>
    <property type="evidence" value="ECO:0007669"/>
    <property type="project" value="UniProtKB-ARBA"/>
</dbReference>
<protein>
    <recommendedName>
        <fullName evidence="3">PEGA domain-containing protein</fullName>
    </recommendedName>
</protein>
<dbReference type="RefSeq" id="WP_091111764.1">
    <property type="nucleotide sequence ID" value="NZ_BKAF01000006.1"/>
</dbReference>
<organism evidence="1 2">
    <name type="scientific">Nocardioides psychrotolerans</name>
    <dbReference type="NCBI Taxonomy" id="1005945"/>
    <lineage>
        <taxon>Bacteria</taxon>
        <taxon>Bacillati</taxon>
        <taxon>Actinomycetota</taxon>
        <taxon>Actinomycetes</taxon>
        <taxon>Propionibacteriales</taxon>
        <taxon>Nocardioidaceae</taxon>
        <taxon>Nocardioides</taxon>
    </lineage>
</organism>
<dbReference type="Proteomes" id="UP000198649">
    <property type="component" value="Unassembled WGS sequence"/>
</dbReference>
<evidence type="ECO:0000313" key="1">
    <source>
        <dbReference type="EMBL" id="SFI11756.1"/>
    </source>
</evidence>
<evidence type="ECO:0008006" key="3">
    <source>
        <dbReference type="Google" id="ProtNLM"/>
    </source>
</evidence>
<dbReference type="STRING" id="1005945.SAMN05216561_10528"/>
<name>A0A1I3FKR1_9ACTN</name>
<sequence>MRGTVRVLVDGVKVASGTLSNGQVVLRLRGLKPGRQVIKVVYGGEARVLAQSVVRRVTVRR</sequence>